<dbReference type="Pfam" id="PF00024">
    <property type="entry name" value="PAN_1"/>
    <property type="match status" value="1"/>
</dbReference>
<gene>
    <name evidence="3" type="ORF">OS493_009237</name>
</gene>
<dbReference type="SUPFAM" id="SSF57414">
    <property type="entry name" value="Hairpin loop containing domain-like"/>
    <property type="match status" value="1"/>
</dbReference>
<keyword evidence="4" id="KW-1185">Reference proteome</keyword>
<comment type="caution">
    <text evidence="3">The sequence shown here is derived from an EMBL/GenBank/DDBJ whole genome shotgun (WGS) entry which is preliminary data.</text>
</comment>
<keyword evidence="1" id="KW-0732">Signal</keyword>
<organism evidence="3 4">
    <name type="scientific">Desmophyllum pertusum</name>
    <dbReference type="NCBI Taxonomy" id="174260"/>
    <lineage>
        <taxon>Eukaryota</taxon>
        <taxon>Metazoa</taxon>
        <taxon>Cnidaria</taxon>
        <taxon>Anthozoa</taxon>
        <taxon>Hexacorallia</taxon>
        <taxon>Scleractinia</taxon>
        <taxon>Caryophylliina</taxon>
        <taxon>Caryophylliidae</taxon>
        <taxon>Desmophyllum</taxon>
    </lineage>
</organism>
<feature type="signal peptide" evidence="1">
    <location>
        <begin position="1"/>
        <end position="20"/>
    </location>
</feature>
<evidence type="ECO:0000313" key="4">
    <source>
        <dbReference type="Proteomes" id="UP001163046"/>
    </source>
</evidence>
<dbReference type="Gene3D" id="2.10.25.10">
    <property type="entry name" value="Laminin"/>
    <property type="match status" value="1"/>
</dbReference>
<dbReference type="EMBL" id="MU826829">
    <property type="protein sequence ID" value="KAJ7373912.1"/>
    <property type="molecule type" value="Genomic_DNA"/>
</dbReference>
<evidence type="ECO:0000256" key="1">
    <source>
        <dbReference type="SAM" id="SignalP"/>
    </source>
</evidence>
<accession>A0A9W9Z2J1</accession>
<evidence type="ECO:0000259" key="2">
    <source>
        <dbReference type="PROSITE" id="PS50948"/>
    </source>
</evidence>
<dbReference type="AlphaFoldDB" id="A0A9W9Z2J1"/>
<feature type="domain" description="Apple" evidence="2">
    <location>
        <begin position="27"/>
        <end position="110"/>
    </location>
</feature>
<dbReference type="PROSITE" id="PS50948">
    <property type="entry name" value="PAN"/>
    <property type="match status" value="1"/>
</dbReference>
<protein>
    <recommendedName>
        <fullName evidence="2">Apple domain-containing protein</fullName>
    </recommendedName>
</protein>
<sequence>MKEVFLLLLMWWFLPNRVSSDILRSNCLHVRVADFEQPHTNYSLYGHVISNITVPDVISCSFECLNTQQCLSYNYKDEGINNCELNDATMETRSRDFHRRPGYRYYDTQKAPSKCASSPCLNGGTCVDTCFD</sequence>
<dbReference type="InterPro" id="IPR003609">
    <property type="entry name" value="Pan_app"/>
</dbReference>
<name>A0A9W9Z2J1_9CNID</name>
<proteinExistence type="predicted"/>
<evidence type="ECO:0000313" key="3">
    <source>
        <dbReference type="EMBL" id="KAJ7373912.1"/>
    </source>
</evidence>
<feature type="chain" id="PRO_5040739657" description="Apple domain-containing protein" evidence="1">
    <location>
        <begin position="21"/>
        <end position="132"/>
    </location>
</feature>
<reference evidence="3" key="1">
    <citation type="submission" date="2023-01" db="EMBL/GenBank/DDBJ databases">
        <title>Genome assembly of the deep-sea coral Lophelia pertusa.</title>
        <authorList>
            <person name="Herrera S."/>
            <person name="Cordes E."/>
        </authorList>
    </citation>
    <scope>NUCLEOTIDE SEQUENCE</scope>
    <source>
        <strain evidence="3">USNM1676648</strain>
        <tissue evidence="3">Polyp</tissue>
    </source>
</reference>
<dbReference type="Proteomes" id="UP001163046">
    <property type="component" value="Unassembled WGS sequence"/>
</dbReference>
<dbReference type="Gene3D" id="3.50.4.10">
    <property type="entry name" value="Hepatocyte Growth Factor"/>
    <property type="match status" value="1"/>
</dbReference>